<dbReference type="FunFam" id="1.10.40.30:FF:000002">
    <property type="entry name" value="Fumarate hydratase class II"/>
    <property type="match status" value="1"/>
</dbReference>
<dbReference type="Gene3D" id="1.10.275.10">
    <property type="entry name" value="Fumarase/aspartase (N-terminal domain)"/>
    <property type="match status" value="1"/>
</dbReference>
<dbReference type="NCBIfam" id="NF008909">
    <property type="entry name" value="PRK12273.1"/>
    <property type="match status" value="1"/>
</dbReference>
<dbReference type="PROSITE" id="PS00163">
    <property type="entry name" value="FUMARATE_LYASES"/>
    <property type="match status" value="1"/>
</dbReference>
<dbReference type="RefSeq" id="WP_185122031.1">
    <property type="nucleotide sequence ID" value="NZ_JACJVQ010000019.1"/>
</dbReference>
<evidence type="ECO:0000313" key="7">
    <source>
        <dbReference type="EMBL" id="MBB6636828.1"/>
    </source>
</evidence>
<dbReference type="InterPro" id="IPR000362">
    <property type="entry name" value="Fumarate_lyase_fam"/>
</dbReference>
<evidence type="ECO:0000259" key="5">
    <source>
        <dbReference type="Pfam" id="PF00206"/>
    </source>
</evidence>
<dbReference type="FunFam" id="1.20.200.10:FF:000001">
    <property type="entry name" value="Fumarate hydratase, mitochondrial"/>
    <property type="match status" value="1"/>
</dbReference>
<dbReference type="Pfam" id="PF00206">
    <property type="entry name" value="Lyase_1"/>
    <property type="match status" value="1"/>
</dbReference>
<dbReference type="PANTHER" id="PTHR42696">
    <property type="entry name" value="ASPARTATE AMMONIA-LYASE"/>
    <property type="match status" value="1"/>
</dbReference>
<evidence type="ECO:0000259" key="6">
    <source>
        <dbReference type="Pfam" id="PF10415"/>
    </source>
</evidence>
<proteinExistence type="predicted"/>
<dbReference type="EC" id="4.3.1.1" evidence="2"/>
<dbReference type="GO" id="GO:0008797">
    <property type="term" value="F:aspartate ammonia-lyase activity"/>
    <property type="evidence" value="ECO:0007669"/>
    <property type="project" value="UniProtKB-EC"/>
</dbReference>
<evidence type="ECO:0000256" key="4">
    <source>
        <dbReference type="SAM" id="Coils"/>
    </source>
</evidence>
<comment type="catalytic activity">
    <reaction evidence="1">
        <text>L-aspartate = fumarate + NH4(+)</text>
        <dbReference type="Rhea" id="RHEA:16601"/>
        <dbReference type="ChEBI" id="CHEBI:28938"/>
        <dbReference type="ChEBI" id="CHEBI:29806"/>
        <dbReference type="ChEBI" id="CHEBI:29991"/>
        <dbReference type="EC" id="4.3.1.1"/>
    </reaction>
</comment>
<dbReference type="PANTHER" id="PTHR42696:SF2">
    <property type="entry name" value="ASPARTATE AMMONIA-LYASE"/>
    <property type="match status" value="1"/>
</dbReference>
<feature type="domain" description="Fumarase C C-terminal" evidence="6">
    <location>
        <begin position="406"/>
        <end position="458"/>
    </location>
</feature>
<dbReference type="Proteomes" id="UP000535838">
    <property type="component" value="Unassembled WGS sequence"/>
</dbReference>
<keyword evidence="8" id="KW-1185">Reference proteome</keyword>
<dbReference type="InterPro" id="IPR051546">
    <property type="entry name" value="Aspartate_Ammonia-Lyase"/>
</dbReference>
<dbReference type="InterPro" id="IPR024083">
    <property type="entry name" value="Fumarase/histidase_N"/>
</dbReference>
<dbReference type="FunFam" id="1.10.275.10:FF:000001">
    <property type="entry name" value="Fumarate hydratase, mitochondrial"/>
    <property type="match status" value="1"/>
</dbReference>
<sequence length="478" mass="51508">MDFRVEKDFLGEKQVPKAAYYGIQTLRAVENFPITGVPIHGELIEALAHVKSAAALANKKTRMLPAAIADAIVQAANEVAQGGFAEQFIVDSIQGGAGTSINMNMNEVLANRALEILGRQKGEYFHCSPNNHVNMSQSTNDAIPTAIRLAAYKLTNRLTETLAQLKSALEDKEKQFDDVIKMGRTHLQDAVPIRMGQQFGAYAAVIGRDIGRIARAADSLLAVNMGATAVGTGLNAKPEYIEEVVRLMAADFGIPIHAAANLVDATQNTDAYTELSASLKVCAVNLSKIANDIRLMASGPRAGLSEIHLPERQPGSSIMPGKVNPVMAEVVNQAAFQIIGNDHTICLASEAGQFELNVMGPVLAFNLLQSLKILRNAVDVFIRYALVGMEANRDRCAAYVHDSFGIVTALNPHLGYEVAAGLVKEALRTGIPIKELILEKHLLTKEEMDVILDPIQMTTPGIAGEWLITGRDDIEGNP</sequence>
<dbReference type="GO" id="GO:0006531">
    <property type="term" value="P:aspartate metabolic process"/>
    <property type="evidence" value="ECO:0007669"/>
    <property type="project" value="TreeGrafter"/>
</dbReference>
<keyword evidence="4" id="KW-0175">Coiled coil</keyword>
<dbReference type="GO" id="GO:0006099">
    <property type="term" value="P:tricarboxylic acid cycle"/>
    <property type="evidence" value="ECO:0007669"/>
    <property type="project" value="InterPro"/>
</dbReference>
<dbReference type="InterPro" id="IPR022761">
    <property type="entry name" value="Fumarate_lyase_N"/>
</dbReference>
<evidence type="ECO:0000256" key="1">
    <source>
        <dbReference type="ARBA" id="ARBA00001494"/>
    </source>
</evidence>
<organism evidence="7 8">
    <name type="scientific">Cohnella thailandensis</name>
    <dbReference type="NCBI Taxonomy" id="557557"/>
    <lineage>
        <taxon>Bacteria</taxon>
        <taxon>Bacillati</taxon>
        <taxon>Bacillota</taxon>
        <taxon>Bacilli</taxon>
        <taxon>Bacillales</taxon>
        <taxon>Paenibacillaceae</taxon>
        <taxon>Cohnella</taxon>
    </lineage>
</organism>
<dbReference type="PRINTS" id="PR00149">
    <property type="entry name" value="FUMRATELYASE"/>
</dbReference>
<name>A0A841T390_9BACL</name>
<protein>
    <recommendedName>
        <fullName evidence="2">aspartate ammonia-lyase</fullName>
        <ecNumber evidence="2">4.3.1.1</ecNumber>
    </recommendedName>
</protein>
<dbReference type="PRINTS" id="PR00145">
    <property type="entry name" value="ARGSUCLYASE"/>
</dbReference>
<dbReference type="InterPro" id="IPR018951">
    <property type="entry name" value="Fumarase_C_C"/>
</dbReference>
<feature type="coiled-coil region" evidence="4">
    <location>
        <begin position="155"/>
        <end position="182"/>
    </location>
</feature>
<dbReference type="EMBL" id="JACJVQ010000019">
    <property type="protein sequence ID" value="MBB6636828.1"/>
    <property type="molecule type" value="Genomic_DNA"/>
</dbReference>
<dbReference type="SUPFAM" id="SSF48557">
    <property type="entry name" value="L-aspartase-like"/>
    <property type="match status" value="1"/>
</dbReference>
<dbReference type="InterPro" id="IPR008948">
    <property type="entry name" value="L-Aspartase-like"/>
</dbReference>
<evidence type="ECO:0000256" key="2">
    <source>
        <dbReference type="ARBA" id="ARBA00012992"/>
    </source>
</evidence>
<dbReference type="CDD" id="cd01357">
    <property type="entry name" value="Aspartase"/>
    <property type="match status" value="1"/>
</dbReference>
<accession>A0A841T390</accession>
<gene>
    <name evidence="7" type="ORF">H7B67_22095</name>
</gene>
<reference evidence="7 8" key="1">
    <citation type="submission" date="2020-08" db="EMBL/GenBank/DDBJ databases">
        <title>Cohnella phylogeny.</title>
        <authorList>
            <person name="Dunlap C."/>
        </authorList>
    </citation>
    <scope>NUCLEOTIDE SEQUENCE [LARGE SCALE GENOMIC DNA]</scope>
    <source>
        <strain evidence="7 8">DSM 25241</strain>
    </source>
</reference>
<evidence type="ECO:0000313" key="8">
    <source>
        <dbReference type="Proteomes" id="UP000535838"/>
    </source>
</evidence>
<dbReference type="GO" id="GO:0005829">
    <property type="term" value="C:cytosol"/>
    <property type="evidence" value="ECO:0007669"/>
    <property type="project" value="TreeGrafter"/>
</dbReference>
<dbReference type="Gene3D" id="1.20.200.10">
    <property type="entry name" value="Fumarase/aspartase (Central domain)"/>
    <property type="match status" value="1"/>
</dbReference>
<dbReference type="AlphaFoldDB" id="A0A841T390"/>
<dbReference type="InterPro" id="IPR020557">
    <property type="entry name" value="Fumarate_lyase_CS"/>
</dbReference>
<keyword evidence="3 7" id="KW-0456">Lyase</keyword>
<dbReference type="Gene3D" id="1.10.40.30">
    <property type="entry name" value="Fumarase/aspartase (C-terminal domain)"/>
    <property type="match status" value="1"/>
</dbReference>
<comment type="caution">
    <text evidence="7">The sequence shown here is derived from an EMBL/GenBank/DDBJ whole genome shotgun (WGS) entry which is preliminary data.</text>
</comment>
<evidence type="ECO:0000256" key="3">
    <source>
        <dbReference type="ARBA" id="ARBA00023239"/>
    </source>
</evidence>
<dbReference type="Pfam" id="PF10415">
    <property type="entry name" value="FumaraseC_C"/>
    <property type="match status" value="1"/>
</dbReference>
<feature type="domain" description="Fumarate lyase N-terminal" evidence="5">
    <location>
        <begin position="11"/>
        <end position="340"/>
    </location>
</feature>